<feature type="transmembrane region" description="Helical" evidence="8">
    <location>
        <begin position="316"/>
        <end position="339"/>
    </location>
</feature>
<evidence type="ECO:0000256" key="3">
    <source>
        <dbReference type="ARBA" id="ARBA00022475"/>
    </source>
</evidence>
<dbReference type="OrthoDB" id="102502at2"/>
<feature type="compositionally biased region" description="Pro residues" evidence="7">
    <location>
        <begin position="593"/>
        <end position="602"/>
    </location>
</feature>
<sequence length="660" mass="67884">MPASGPRTSGAGRFGAGRFGAGRFGAGRSVAAAGVDDNYRWVVLANTTAAVFMSALDGSIVLIALPPIFRGIHLDPLAPGNVGYLLWMIMGYRLVQAVLVVALGRLGDLFGRVRIYNAGFAVFTLASILLSFDPFDAGRGALWLIGWRVLQAVGGSMLTANSAAILTDAFPAEQRGFALGINQVASLAGQFVGLVAGGVLAVLDWRAVFWVNVPVGVFGTVWAYRRLRETATPRGGPRRIDWWGNITFAVGLAAVLIAVTEGLQPYRGHAMGWTNPAVVGLLVGGVALLAAFVAVERRHPDPMFALGLFRIRAFAAGNVAGLAVSVARGGLQFMLIIWLQGIWLPLHGYDYEDTPLWAGIYLLPLTVGILVAGPVCGFLSDRFGARGLASAGMAVFAGSFVGLMLLPVDFPYWAFALFIGLNGIGGGMFAAPNSSAIMGSVPAEQRGAASGMRATFQNSGTALSIGVFFSLMIAGLAATLPDALDGGLRAQGVPAGVAHDVAALPPVSSLFATVLGVNPVEHLLSAGGGLAAVPSANRATLTGREFFPELLAGPFHHGLVIVFAVAAGLGVLAGLASVLRGASVPSGATPARPAGPPAPGAPPVGVKIGRQSERIIEEAPDAHSGDDADGQRRPARGSDAGPGVESRPCSEGVGRPGRDS</sequence>
<keyword evidence="6 8" id="KW-0472">Membrane</keyword>
<evidence type="ECO:0000313" key="10">
    <source>
        <dbReference type="EMBL" id="KJE22430.1"/>
    </source>
</evidence>
<feature type="transmembrane region" description="Helical" evidence="8">
    <location>
        <begin position="84"/>
        <end position="103"/>
    </location>
</feature>
<dbReference type="GO" id="GO:0022857">
    <property type="term" value="F:transmembrane transporter activity"/>
    <property type="evidence" value="ECO:0007669"/>
    <property type="project" value="InterPro"/>
</dbReference>
<feature type="domain" description="Major facilitator superfamily (MFS) profile" evidence="9">
    <location>
        <begin position="43"/>
        <end position="520"/>
    </location>
</feature>
<evidence type="ECO:0000256" key="6">
    <source>
        <dbReference type="ARBA" id="ARBA00023136"/>
    </source>
</evidence>
<keyword evidence="4 8" id="KW-0812">Transmembrane</keyword>
<reference evidence="11" key="1">
    <citation type="submission" date="2015-02" db="EMBL/GenBank/DDBJ databases">
        <title>Draft Genome of Frankia sp. CpI1-S.</title>
        <authorList>
            <person name="Oshone R.T."/>
            <person name="Ngom M."/>
            <person name="Ghodhbane-Gtari F."/>
            <person name="Gtari M."/>
            <person name="Morris K."/>
            <person name="Thomas K."/>
            <person name="Sen A."/>
            <person name="Tisa L.S."/>
        </authorList>
    </citation>
    <scope>NUCLEOTIDE SEQUENCE [LARGE SCALE GENOMIC DNA]</scope>
    <source>
        <strain evidence="11">CpI1-S</strain>
    </source>
</reference>
<feature type="compositionally biased region" description="Basic and acidic residues" evidence="7">
    <location>
        <begin position="610"/>
        <end position="632"/>
    </location>
</feature>
<proteinExistence type="predicted"/>
<dbReference type="PROSITE" id="PS50850">
    <property type="entry name" value="MFS"/>
    <property type="match status" value="1"/>
</dbReference>
<feature type="transmembrane region" description="Helical" evidence="8">
    <location>
        <begin position="115"/>
        <end position="132"/>
    </location>
</feature>
<accession>A0A0D8BEF1</accession>
<dbReference type="PANTHER" id="PTHR42718">
    <property type="entry name" value="MAJOR FACILITATOR SUPERFAMILY MULTIDRUG TRANSPORTER MFSC"/>
    <property type="match status" value="1"/>
</dbReference>
<feature type="transmembrane region" description="Helical" evidence="8">
    <location>
        <begin position="178"/>
        <end position="201"/>
    </location>
</feature>
<evidence type="ECO:0000256" key="2">
    <source>
        <dbReference type="ARBA" id="ARBA00022448"/>
    </source>
</evidence>
<dbReference type="Gene3D" id="1.20.1250.20">
    <property type="entry name" value="MFS general substrate transporter like domains"/>
    <property type="match status" value="2"/>
</dbReference>
<feature type="transmembrane region" description="Helical" evidence="8">
    <location>
        <begin position="462"/>
        <end position="480"/>
    </location>
</feature>
<comment type="subcellular location">
    <subcellularLocation>
        <location evidence="1">Cell membrane</location>
        <topology evidence="1">Multi-pass membrane protein</topology>
    </subcellularLocation>
</comment>
<feature type="transmembrane region" description="Helical" evidence="8">
    <location>
        <begin position="144"/>
        <end position="166"/>
    </location>
</feature>
<gene>
    <name evidence="10" type="ORF">FF36_03302</name>
</gene>
<dbReference type="InterPro" id="IPR020846">
    <property type="entry name" value="MFS_dom"/>
</dbReference>
<keyword evidence="3" id="KW-1003">Cell membrane</keyword>
<reference evidence="10 11" key="2">
    <citation type="journal article" date="2016" name="Genome Announc.">
        <title>Permanent Draft Genome Sequences for Two Variants of Frankia sp. Strain CpI1, the First Frankia Strain Isolated from Root Nodules of Comptonia peregrina.</title>
        <authorList>
            <person name="Oshone R."/>
            <person name="Hurst S.G.IV."/>
            <person name="Abebe-Akele F."/>
            <person name="Simpson S."/>
            <person name="Morris K."/>
            <person name="Thomas W.K."/>
            <person name="Tisa L.S."/>
        </authorList>
    </citation>
    <scope>NUCLEOTIDE SEQUENCE [LARGE SCALE GENOMIC DNA]</scope>
    <source>
        <strain evidence="11">CpI1-S</strain>
    </source>
</reference>
<feature type="transmembrane region" description="Helical" evidence="8">
    <location>
        <begin position="412"/>
        <end position="431"/>
    </location>
</feature>
<feature type="region of interest" description="Disordered" evidence="7">
    <location>
        <begin position="584"/>
        <end position="660"/>
    </location>
</feature>
<dbReference type="Proteomes" id="UP000032545">
    <property type="component" value="Unassembled WGS sequence"/>
</dbReference>
<feature type="transmembrane region" description="Helical" evidence="8">
    <location>
        <begin position="276"/>
        <end position="295"/>
    </location>
</feature>
<dbReference type="PANTHER" id="PTHR42718:SF46">
    <property type="entry name" value="BLR6921 PROTEIN"/>
    <property type="match status" value="1"/>
</dbReference>
<evidence type="ECO:0000256" key="8">
    <source>
        <dbReference type="SAM" id="Phobius"/>
    </source>
</evidence>
<dbReference type="InterPro" id="IPR011701">
    <property type="entry name" value="MFS"/>
</dbReference>
<evidence type="ECO:0000313" key="11">
    <source>
        <dbReference type="Proteomes" id="UP000032545"/>
    </source>
</evidence>
<dbReference type="RefSeq" id="WP_044885902.1">
    <property type="nucleotide sequence ID" value="NZ_JYFN01000024.1"/>
</dbReference>
<dbReference type="Pfam" id="PF07690">
    <property type="entry name" value="MFS_1"/>
    <property type="match status" value="1"/>
</dbReference>
<dbReference type="EMBL" id="JYFN01000024">
    <property type="protein sequence ID" value="KJE22430.1"/>
    <property type="molecule type" value="Genomic_DNA"/>
</dbReference>
<evidence type="ECO:0000256" key="4">
    <source>
        <dbReference type="ARBA" id="ARBA00022692"/>
    </source>
</evidence>
<feature type="transmembrane region" description="Helical" evidence="8">
    <location>
        <begin position="359"/>
        <end position="380"/>
    </location>
</feature>
<feature type="transmembrane region" description="Helical" evidence="8">
    <location>
        <begin position="245"/>
        <end position="264"/>
    </location>
</feature>
<dbReference type="PATRIC" id="fig|1502723.3.peg.2723"/>
<dbReference type="InterPro" id="IPR036259">
    <property type="entry name" value="MFS_trans_sf"/>
</dbReference>
<feature type="transmembrane region" description="Helical" evidence="8">
    <location>
        <begin position="41"/>
        <end position="64"/>
    </location>
</feature>
<keyword evidence="11" id="KW-1185">Reference proteome</keyword>
<feature type="transmembrane region" description="Helical" evidence="8">
    <location>
        <begin position="207"/>
        <end position="224"/>
    </location>
</feature>
<dbReference type="GO" id="GO:0005886">
    <property type="term" value="C:plasma membrane"/>
    <property type="evidence" value="ECO:0007669"/>
    <property type="project" value="UniProtKB-SubCell"/>
</dbReference>
<name>A0A0D8BEF1_9ACTN</name>
<feature type="transmembrane region" description="Helical" evidence="8">
    <location>
        <begin position="555"/>
        <end position="579"/>
    </location>
</feature>
<dbReference type="AlphaFoldDB" id="A0A0D8BEF1"/>
<evidence type="ECO:0000256" key="7">
    <source>
        <dbReference type="SAM" id="MobiDB-lite"/>
    </source>
</evidence>
<evidence type="ECO:0000256" key="5">
    <source>
        <dbReference type="ARBA" id="ARBA00022989"/>
    </source>
</evidence>
<feature type="transmembrane region" description="Helical" evidence="8">
    <location>
        <begin position="387"/>
        <end position="406"/>
    </location>
</feature>
<protein>
    <submittedName>
        <fullName evidence="10">Arabinose efflux permease family protein</fullName>
    </submittedName>
</protein>
<comment type="caution">
    <text evidence="10">The sequence shown here is derived from an EMBL/GenBank/DDBJ whole genome shotgun (WGS) entry which is preliminary data.</text>
</comment>
<evidence type="ECO:0000256" key="1">
    <source>
        <dbReference type="ARBA" id="ARBA00004651"/>
    </source>
</evidence>
<dbReference type="CDD" id="cd17321">
    <property type="entry name" value="MFS_MMR_MDR_like"/>
    <property type="match status" value="1"/>
</dbReference>
<organism evidence="10 11">
    <name type="scientific">Frankia torreyi</name>
    <dbReference type="NCBI Taxonomy" id="1856"/>
    <lineage>
        <taxon>Bacteria</taxon>
        <taxon>Bacillati</taxon>
        <taxon>Actinomycetota</taxon>
        <taxon>Actinomycetes</taxon>
        <taxon>Frankiales</taxon>
        <taxon>Frankiaceae</taxon>
        <taxon>Frankia</taxon>
    </lineage>
</organism>
<keyword evidence="5 8" id="KW-1133">Transmembrane helix</keyword>
<evidence type="ECO:0000259" key="9">
    <source>
        <dbReference type="PROSITE" id="PS50850"/>
    </source>
</evidence>
<keyword evidence="2" id="KW-0813">Transport</keyword>
<dbReference type="SUPFAM" id="SSF103473">
    <property type="entry name" value="MFS general substrate transporter"/>
    <property type="match status" value="1"/>
</dbReference>